<dbReference type="EC" id="3.4.-.-" evidence="3"/>
<keyword evidence="1" id="KW-0472">Membrane</keyword>
<dbReference type="InterPro" id="IPR003675">
    <property type="entry name" value="Rce1/LyrA-like_dom"/>
</dbReference>
<gene>
    <name evidence="3" type="ORF">QNH24_22180</name>
</gene>
<feature type="transmembrane region" description="Helical" evidence="1">
    <location>
        <begin position="225"/>
        <end position="247"/>
    </location>
</feature>
<dbReference type="Pfam" id="PF02517">
    <property type="entry name" value="Rce1-like"/>
    <property type="match status" value="1"/>
</dbReference>
<keyword evidence="3" id="KW-0378">Hydrolase</keyword>
<sequence length="259" mass="29803">MSIWVQILLFAIPGITIYYGVFYGTPKLVSKGIPLIYSFWLWLWIPALLLLPLSIGLYSVLEDGVLTIEAINQRFRLNPISRVDWLWIVLAVILTIVFDQLLEPVGKVLAKYKLFSPPSYLPEPFNPLKKFNIPPKEFFGVTLKGNWKLLMIFMPIHLIAMFSEEMMWRGYLLPIQEVMFGDMAWVFNGLLWAWVLHIALKWHVIGMIPSMLIAPLIAQYTQSTWASFAVHAIGNAPLWIILLIGIINTTETLNEMKQE</sequence>
<keyword evidence="3" id="KW-0645">Protease</keyword>
<dbReference type="RefSeq" id="WP_283869580.1">
    <property type="nucleotide sequence ID" value="NZ_CP126101.1"/>
</dbReference>
<evidence type="ECO:0000313" key="4">
    <source>
        <dbReference type="Proteomes" id="UP001178322"/>
    </source>
</evidence>
<feature type="domain" description="CAAX prenyl protease 2/Lysostaphin resistance protein A-like" evidence="2">
    <location>
        <begin position="147"/>
        <end position="236"/>
    </location>
</feature>
<feature type="transmembrane region" description="Helical" evidence="1">
    <location>
        <begin position="37"/>
        <end position="61"/>
    </location>
</feature>
<keyword evidence="1" id="KW-0812">Transmembrane</keyword>
<keyword evidence="3" id="KW-0482">Metalloprotease</keyword>
<accession>A0AAX3WUN5</accession>
<dbReference type="Proteomes" id="UP001178322">
    <property type="component" value="Chromosome"/>
</dbReference>
<dbReference type="EMBL" id="CP126101">
    <property type="protein sequence ID" value="WHY50969.1"/>
    <property type="molecule type" value="Genomic_DNA"/>
</dbReference>
<dbReference type="GO" id="GO:0008237">
    <property type="term" value="F:metallopeptidase activity"/>
    <property type="evidence" value="ECO:0007669"/>
    <property type="project" value="UniProtKB-KW"/>
</dbReference>
<feature type="transmembrane region" description="Helical" evidence="1">
    <location>
        <begin position="145"/>
        <end position="163"/>
    </location>
</feature>
<name>A0AAX3WUN5_9BACI</name>
<dbReference type="GO" id="GO:0080120">
    <property type="term" value="P:CAAX-box protein maturation"/>
    <property type="evidence" value="ECO:0007669"/>
    <property type="project" value="UniProtKB-ARBA"/>
</dbReference>
<dbReference type="GO" id="GO:0004175">
    <property type="term" value="F:endopeptidase activity"/>
    <property type="evidence" value="ECO:0007669"/>
    <property type="project" value="UniProtKB-ARBA"/>
</dbReference>
<evidence type="ECO:0000259" key="2">
    <source>
        <dbReference type="Pfam" id="PF02517"/>
    </source>
</evidence>
<evidence type="ECO:0000313" key="3">
    <source>
        <dbReference type="EMBL" id="WHY50969.1"/>
    </source>
</evidence>
<feature type="transmembrane region" description="Helical" evidence="1">
    <location>
        <begin position="184"/>
        <end position="205"/>
    </location>
</feature>
<reference evidence="3" key="1">
    <citation type="submission" date="2023-05" db="EMBL/GenBank/DDBJ databases">
        <title>Comparative genomics of Bacillaceae isolates and their secondary metabolite potential.</title>
        <authorList>
            <person name="Song L."/>
            <person name="Nielsen L.J."/>
            <person name="Mohite O."/>
            <person name="Xu X."/>
            <person name="Weber T."/>
            <person name="Kovacs A.T."/>
        </authorList>
    </citation>
    <scope>NUCLEOTIDE SEQUENCE</scope>
    <source>
        <strain evidence="3">LY1</strain>
    </source>
</reference>
<evidence type="ECO:0000256" key="1">
    <source>
        <dbReference type="SAM" id="Phobius"/>
    </source>
</evidence>
<feature type="transmembrane region" description="Helical" evidence="1">
    <location>
        <begin position="7"/>
        <end position="25"/>
    </location>
</feature>
<protein>
    <submittedName>
        <fullName evidence="3">CPBP family intramembrane metalloprotease</fullName>
        <ecNumber evidence="3">3.4.-.-</ecNumber>
    </submittedName>
</protein>
<organism evidence="3 4">
    <name type="scientific">Lysinibacillus pakistanensis</name>
    <dbReference type="NCBI Taxonomy" id="759811"/>
    <lineage>
        <taxon>Bacteria</taxon>
        <taxon>Bacillati</taxon>
        <taxon>Bacillota</taxon>
        <taxon>Bacilli</taxon>
        <taxon>Bacillales</taxon>
        <taxon>Bacillaceae</taxon>
        <taxon>Lysinibacillus</taxon>
    </lineage>
</organism>
<dbReference type="AlphaFoldDB" id="A0AAX3WUN5"/>
<keyword evidence="1" id="KW-1133">Transmembrane helix</keyword>
<feature type="transmembrane region" description="Helical" evidence="1">
    <location>
        <begin position="82"/>
        <end position="102"/>
    </location>
</feature>
<proteinExistence type="predicted"/>